<dbReference type="AlphaFoldDB" id="W2HY63"/>
<dbReference type="PROSITE" id="PS51253">
    <property type="entry name" value="HTH_CENPB"/>
    <property type="match status" value="1"/>
</dbReference>
<organism evidence="3">
    <name type="scientific">Phytophthora nicotianae</name>
    <name type="common">Potato buckeye rot agent</name>
    <name type="synonym">Phytophthora parasitica</name>
    <dbReference type="NCBI Taxonomy" id="4792"/>
    <lineage>
        <taxon>Eukaryota</taxon>
        <taxon>Sar</taxon>
        <taxon>Stramenopiles</taxon>
        <taxon>Oomycota</taxon>
        <taxon>Peronosporomycetes</taxon>
        <taxon>Peronosporales</taxon>
        <taxon>Peronosporaceae</taxon>
        <taxon>Phytophthora</taxon>
    </lineage>
</organism>
<dbReference type="GO" id="GO:0003677">
    <property type="term" value="F:DNA binding"/>
    <property type="evidence" value="ECO:0007669"/>
    <property type="project" value="UniProtKB-KW"/>
</dbReference>
<evidence type="ECO:0000256" key="1">
    <source>
        <dbReference type="ARBA" id="ARBA00023125"/>
    </source>
</evidence>
<dbReference type="InterPro" id="IPR009057">
    <property type="entry name" value="Homeodomain-like_sf"/>
</dbReference>
<sequence>MAETKRKDTRTHLTLQQKAKLRAFLVTNPGLPQFAVADWVREQFHVRLGRTTLYRIQHAPEGSFTTGNLGRKKQRRVKFPDFERRLLDFYEDRRARREDVSDDLLLRQAAECRAACGINESELKLSNGWLYRFKIRHQLTGTPPQSGRQDDSGVRDDRPVELELLHGIDAPPSDEDRGPVILSARALTMVQAPEFLNWEPVGEIQQDQVVLVADGILLQQSGLYQLSVQVKHTASMTGALIAFIFKVYSGNRVVGQCESVTSVQNDVASSTWVDTNLLMSAQAVLKVEFLAPGYAFTDTSLVLRRRLL</sequence>
<keyword evidence="1" id="KW-0238">DNA-binding</keyword>
<dbReference type="Gene3D" id="1.10.10.60">
    <property type="entry name" value="Homeodomain-like"/>
    <property type="match status" value="1"/>
</dbReference>
<dbReference type="Pfam" id="PF03221">
    <property type="entry name" value="HTH_Tnp_Tc5"/>
    <property type="match status" value="1"/>
</dbReference>
<gene>
    <name evidence="3" type="ORF">L916_19593</name>
</gene>
<dbReference type="SUPFAM" id="SSF46689">
    <property type="entry name" value="Homeodomain-like"/>
    <property type="match status" value="1"/>
</dbReference>
<evidence type="ECO:0000313" key="3">
    <source>
        <dbReference type="EMBL" id="ETL26786.1"/>
    </source>
</evidence>
<reference evidence="3" key="1">
    <citation type="submission" date="2013-11" db="EMBL/GenBank/DDBJ databases">
        <title>The Genome Sequence of Phytophthora parasitica CJ05E6.</title>
        <authorList>
            <consortium name="The Broad Institute Genomics Platform"/>
            <person name="Russ C."/>
            <person name="Tyler B."/>
            <person name="Panabieres F."/>
            <person name="Shan W."/>
            <person name="Tripathy S."/>
            <person name="Grunwald N."/>
            <person name="Machado M."/>
            <person name="Johnson C.S."/>
            <person name="Arredondo F."/>
            <person name="Hong C."/>
            <person name="Coffey M."/>
            <person name="Young S.K."/>
            <person name="Zeng Q."/>
            <person name="Gargeya S."/>
            <person name="Fitzgerald M."/>
            <person name="Abouelleil A."/>
            <person name="Alvarado L."/>
            <person name="Chapman S.B."/>
            <person name="Gainer-Dewar J."/>
            <person name="Goldberg J."/>
            <person name="Griggs A."/>
            <person name="Gujja S."/>
            <person name="Hansen M."/>
            <person name="Howarth C."/>
            <person name="Imamovic A."/>
            <person name="Ireland A."/>
            <person name="Larimer J."/>
            <person name="McCowan C."/>
            <person name="Murphy C."/>
            <person name="Pearson M."/>
            <person name="Poon T.W."/>
            <person name="Priest M."/>
            <person name="Roberts A."/>
            <person name="Saif S."/>
            <person name="Shea T."/>
            <person name="Sykes S."/>
            <person name="Wortman J."/>
            <person name="Nusbaum C."/>
            <person name="Birren B."/>
        </authorList>
    </citation>
    <scope>NUCLEOTIDE SEQUENCE [LARGE SCALE GENOMIC DNA]</scope>
    <source>
        <strain evidence="3">CJ05E6</strain>
    </source>
</reference>
<name>W2HY63_PHYNI</name>
<proteinExistence type="predicted"/>
<dbReference type="Proteomes" id="UP000053864">
    <property type="component" value="Unassembled WGS sequence"/>
</dbReference>
<feature type="domain" description="HTH CENPB-type" evidence="2">
    <location>
        <begin position="70"/>
        <end position="143"/>
    </location>
</feature>
<dbReference type="InterPro" id="IPR006600">
    <property type="entry name" value="HTH_CenpB_DNA-bd_dom"/>
</dbReference>
<evidence type="ECO:0000259" key="2">
    <source>
        <dbReference type="PROSITE" id="PS51253"/>
    </source>
</evidence>
<accession>W2HY63</accession>
<protein>
    <recommendedName>
        <fullName evidence="2">HTH CENPB-type domain-containing protein</fullName>
    </recommendedName>
</protein>
<dbReference type="SMART" id="SM00674">
    <property type="entry name" value="CENPB"/>
    <property type="match status" value="1"/>
</dbReference>
<dbReference type="VEuPathDB" id="FungiDB:PPTG_18039"/>
<dbReference type="EMBL" id="KI676142">
    <property type="protein sequence ID" value="ETL26786.1"/>
    <property type="molecule type" value="Genomic_DNA"/>
</dbReference>